<name>A0AC35UC07_9BILA</name>
<evidence type="ECO:0000313" key="1">
    <source>
        <dbReference type="Proteomes" id="UP000095286"/>
    </source>
</evidence>
<proteinExistence type="predicted"/>
<dbReference type="Proteomes" id="UP000095286">
    <property type="component" value="Unplaced"/>
</dbReference>
<evidence type="ECO:0000313" key="2">
    <source>
        <dbReference type="WBParaSite" id="RSKR_0000989725.1"/>
    </source>
</evidence>
<sequence>MDAAGGCQICGHPKTGTHHSVKLICRGCAAFYKRSILLKLNYACRRGLKTCVILRAETANICRLCRFTLCERAGMRLKNKSEPKKSRANREKRDDSPSSSSSSQPLDVTSSLQQLDVSSSSQLDIFSSSELDISNSSLLDISGPTQLDVPGSSLIHATSSSLIHVSNSAQLDVSGTTKSETSSSPKISTLMFRDPEEIKYDVSELATQIKNILNFGDRVYPRSINNIEGTILERTKQLIDNYYEDWNIKPRSEITVGLAIIHGDYMKFREKGLVLFAKLLMGLGEFRLLNYSEKMYLYRRSWQNFGVLGQCLLSFYYFGRKKEEVLYIVDDNSFFSFQSLINDPTSLFINVPDDIIKLLKPIMEKLIFDIMEPLLRLHLDSYEVGFILLQMVFSQKKEGELLMGTKKTMESILYKASIQLAYYYQSKQIEESGFRVCEMTKMISTITEYNENLQEKFSIANFFGMFDCTLYDSEIGALY</sequence>
<dbReference type="WBParaSite" id="RSKR_0000989725.1">
    <property type="protein sequence ID" value="RSKR_0000989725.1"/>
    <property type="gene ID" value="RSKR_0000989725"/>
</dbReference>
<organism evidence="1 2">
    <name type="scientific">Rhabditophanes sp. KR3021</name>
    <dbReference type="NCBI Taxonomy" id="114890"/>
    <lineage>
        <taxon>Eukaryota</taxon>
        <taxon>Metazoa</taxon>
        <taxon>Ecdysozoa</taxon>
        <taxon>Nematoda</taxon>
        <taxon>Chromadorea</taxon>
        <taxon>Rhabditida</taxon>
        <taxon>Tylenchina</taxon>
        <taxon>Panagrolaimomorpha</taxon>
        <taxon>Strongyloidoidea</taxon>
        <taxon>Alloionematidae</taxon>
        <taxon>Rhabditophanes</taxon>
    </lineage>
</organism>
<protein>
    <submittedName>
        <fullName evidence="2">Nuclear receptor</fullName>
    </submittedName>
</protein>
<accession>A0AC35UC07</accession>
<reference evidence="2" key="1">
    <citation type="submission" date="2016-11" db="UniProtKB">
        <authorList>
            <consortium name="WormBaseParasite"/>
        </authorList>
    </citation>
    <scope>IDENTIFICATION</scope>
    <source>
        <strain evidence="2">KR3021</strain>
    </source>
</reference>